<dbReference type="Gene3D" id="2.40.170.20">
    <property type="entry name" value="TonB-dependent receptor, beta-barrel domain"/>
    <property type="match status" value="1"/>
</dbReference>
<comment type="subcellular location">
    <subcellularLocation>
        <location evidence="1 11">Cell outer membrane</location>
        <topology evidence="1 11">Multi-pass membrane protein</topology>
    </subcellularLocation>
</comment>
<protein>
    <submittedName>
        <fullName evidence="14">TonB-dependent receptor</fullName>
    </submittedName>
</protein>
<feature type="domain" description="TonB-dependent receptor plug" evidence="13">
    <location>
        <begin position="117"/>
        <end position="222"/>
    </location>
</feature>
<dbReference type="Gene3D" id="2.170.130.10">
    <property type="entry name" value="TonB-dependent receptor, plug domain"/>
    <property type="match status" value="1"/>
</dbReference>
<proteinExistence type="inferred from homology"/>
<reference evidence="15" key="1">
    <citation type="journal article" date="2019" name="Int. J. Syst. Evol. Microbiol.">
        <title>The Global Catalogue of Microorganisms (GCM) 10K type strain sequencing project: providing services to taxonomists for standard genome sequencing and annotation.</title>
        <authorList>
            <consortium name="The Broad Institute Genomics Platform"/>
            <consortium name="The Broad Institute Genome Sequencing Center for Infectious Disease"/>
            <person name="Wu L."/>
            <person name="Ma J."/>
        </authorList>
    </citation>
    <scope>NUCLEOTIDE SEQUENCE [LARGE SCALE GENOMIC DNA]</scope>
    <source>
        <strain evidence="15">NBRC 3266</strain>
    </source>
</reference>
<keyword evidence="4" id="KW-0410">Iron transport</keyword>
<dbReference type="InterPro" id="IPR036942">
    <property type="entry name" value="Beta-barrel_TonB_sf"/>
</dbReference>
<evidence type="ECO:0000256" key="7">
    <source>
        <dbReference type="ARBA" id="ARBA00023004"/>
    </source>
</evidence>
<dbReference type="EMBL" id="BSNV01000006">
    <property type="protein sequence ID" value="GLQ66012.1"/>
    <property type="molecule type" value="Genomic_DNA"/>
</dbReference>
<evidence type="ECO:0000256" key="9">
    <source>
        <dbReference type="ARBA" id="ARBA00023136"/>
    </source>
</evidence>
<keyword evidence="14" id="KW-0675">Receptor</keyword>
<dbReference type="PROSITE" id="PS52016">
    <property type="entry name" value="TONB_DEPENDENT_REC_3"/>
    <property type="match status" value="1"/>
</dbReference>
<dbReference type="PANTHER" id="PTHR32552">
    <property type="entry name" value="FERRICHROME IRON RECEPTOR-RELATED"/>
    <property type="match status" value="1"/>
</dbReference>
<dbReference type="InterPro" id="IPR012910">
    <property type="entry name" value="Plug_dom"/>
</dbReference>
<keyword evidence="6" id="KW-0732">Signal</keyword>
<accession>A0ABQ5WR57</accession>
<keyword evidence="8" id="KW-0406">Ion transport</keyword>
<dbReference type="Proteomes" id="UP001156629">
    <property type="component" value="Unassembled WGS sequence"/>
</dbReference>
<evidence type="ECO:0000256" key="3">
    <source>
        <dbReference type="ARBA" id="ARBA00022452"/>
    </source>
</evidence>
<feature type="region of interest" description="Disordered" evidence="12">
    <location>
        <begin position="51"/>
        <end position="114"/>
    </location>
</feature>
<evidence type="ECO:0000256" key="12">
    <source>
        <dbReference type="SAM" id="MobiDB-lite"/>
    </source>
</evidence>
<evidence type="ECO:0000256" key="10">
    <source>
        <dbReference type="ARBA" id="ARBA00023237"/>
    </source>
</evidence>
<keyword evidence="10 11" id="KW-0998">Cell outer membrane</keyword>
<dbReference type="InterPro" id="IPR039426">
    <property type="entry name" value="TonB-dep_rcpt-like"/>
</dbReference>
<evidence type="ECO:0000256" key="11">
    <source>
        <dbReference type="PROSITE-ProRule" id="PRU01360"/>
    </source>
</evidence>
<dbReference type="PANTHER" id="PTHR32552:SF89">
    <property type="entry name" value="CATECHOLATE SIDEROPHORE RECEPTOR FIU"/>
    <property type="match status" value="1"/>
</dbReference>
<organism evidence="14 15">
    <name type="scientific">Gluconobacter kondonii</name>
    <dbReference type="NCBI Taxonomy" id="941463"/>
    <lineage>
        <taxon>Bacteria</taxon>
        <taxon>Pseudomonadati</taxon>
        <taxon>Pseudomonadota</taxon>
        <taxon>Alphaproteobacteria</taxon>
        <taxon>Acetobacterales</taxon>
        <taxon>Acetobacteraceae</taxon>
        <taxon>Gluconobacter</taxon>
    </lineage>
</organism>
<evidence type="ECO:0000256" key="1">
    <source>
        <dbReference type="ARBA" id="ARBA00004571"/>
    </source>
</evidence>
<evidence type="ECO:0000256" key="2">
    <source>
        <dbReference type="ARBA" id="ARBA00022448"/>
    </source>
</evidence>
<feature type="compositionally biased region" description="Low complexity" evidence="12">
    <location>
        <begin position="70"/>
        <end position="103"/>
    </location>
</feature>
<keyword evidence="2 11" id="KW-0813">Transport</keyword>
<comment type="caution">
    <text evidence="14">The sequence shown here is derived from an EMBL/GenBank/DDBJ whole genome shotgun (WGS) entry which is preliminary data.</text>
</comment>
<evidence type="ECO:0000313" key="14">
    <source>
        <dbReference type="EMBL" id="GLQ66012.1"/>
    </source>
</evidence>
<dbReference type="InterPro" id="IPR037066">
    <property type="entry name" value="Plug_dom_sf"/>
</dbReference>
<dbReference type="Pfam" id="PF07715">
    <property type="entry name" value="Plug"/>
    <property type="match status" value="1"/>
</dbReference>
<name>A0ABQ5WR57_9PROT</name>
<feature type="region of interest" description="Disordered" evidence="12">
    <location>
        <begin position="1"/>
        <end position="25"/>
    </location>
</feature>
<evidence type="ECO:0000259" key="13">
    <source>
        <dbReference type="Pfam" id="PF07715"/>
    </source>
</evidence>
<keyword evidence="5 11" id="KW-0812">Transmembrane</keyword>
<sequence>MRQTQEPGSMKDNHQSRGSGSRSGSLGYRRQLLAVTCLAGSVLAAFATPARAAQPAKHHTPRHQTSSRNAPKAARTPSRAAAAPRVPHALDASAAETVSVTSSRRALNGGGGMMRVETAPHAVQTVTKEFIDMRAPTSTALDLIQNLPSLNVTTPDSSGMQGGQIQSRGLTDLDMGLLVDGAPAAAAKYLSENVDSENVESVSVTPGSSATDLPVMSAAGGVMNEETRTPSQKRGGLIDFSYGTNNLSREFLRLESGEIGHSGVRGYFSFSNTHARSWMGAGTNQRKHIDFGLQKDWHNGSNAKFFLSWNSADFVIDNYPTSDQFFRYKHTGLGYGRTDDRKSNNYWGNNNDHWNQIFISAPVHIVLPSHLSFDIHPYFSFGQGWDASPGGTTTDDAGVTRGLTNYFLQNEYRSVGTITKLNWEIDRHNTFSVGYWYENTQTIQSYPSSYQMADGNAPSPNWAAYQISAGDKQTAGYEIQSLFVHDTAKYFNDHLTVDAGFKFVMTNIWNKDYYGRQEANRTAPLPQLSIGYRINNHHQVYLNVEGDYRQPSAVDLGWLYTSVAIPKNQYSIKEELGYRYHDDYIVADVAFFNYNLTNRIVDQYVGMNSYKPFNIGSQQMRGFDVMVAGRPIHGFSPYASVEYLHASQDSNVFDPYLNTMLHSKGTQAVMAPHVIANFGLTYTYKGFFANGTVHYTGPQSVSIAGDQRIPGYVTDTLSMGYHFKPFMFAQSPTFRLNFTNLTGSIVRTGAMGAVYSAKDPSTVHSGNLAPYTGYGNSFMVSPRFSMTGTISTAF</sequence>
<comment type="similarity">
    <text evidence="11">Belongs to the TonB-dependent receptor family.</text>
</comment>
<gene>
    <name evidence="14" type="ORF">GCM10007870_15960</name>
</gene>
<keyword evidence="7" id="KW-0408">Iron</keyword>
<evidence type="ECO:0000256" key="6">
    <source>
        <dbReference type="ARBA" id="ARBA00022729"/>
    </source>
</evidence>
<evidence type="ECO:0000256" key="5">
    <source>
        <dbReference type="ARBA" id="ARBA00022692"/>
    </source>
</evidence>
<keyword evidence="9 11" id="KW-0472">Membrane</keyword>
<evidence type="ECO:0000256" key="4">
    <source>
        <dbReference type="ARBA" id="ARBA00022496"/>
    </source>
</evidence>
<evidence type="ECO:0000313" key="15">
    <source>
        <dbReference type="Proteomes" id="UP001156629"/>
    </source>
</evidence>
<feature type="compositionally biased region" description="Low complexity" evidence="12">
    <location>
        <begin position="16"/>
        <end position="25"/>
    </location>
</feature>
<evidence type="ECO:0000256" key="8">
    <source>
        <dbReference type="ARBA" id="ARBA00023065"/>
    </source>
</evidence>
<keyword evidence="3 11" id="KW-1134">Transmembrane beta strand</keyword>
<keyword evidence="15" id="KW-1185">Reference proteome</keyword>
<dbReference type="SUPFAM" id="SSF56935">
    <property type="entry name" value="Porins"/>
    <property type="match status" value="1"/>
</dbReference>